<sequence>MKTVQKLLWGEGLFIKPQHFQMQDLYHEQRLANAMRLAHPFLWGVGAASLDRDALESGLLRFSEVRLAWPDGETFDAPYADVLPEARNLADIDVPAEGLVFHLALPLLREDGGNYATRGGNGAVATRYVQAGEMAPDLYTRAVASELTVLRKTPRLLADHEPREQFVSVPLTRIRRTATGGYETDPAFIPPAISIESVPALGTMLRRLLDMLQAKVAALYGHHREPSRNIIEFRSGDVASFWLLHTASAAFASLSHYFHHPRLHPERLYQGMLELAGQLLTFSKSYTLTDLPAYDHADPGPSFFTLDRIIRELVNTVISARYVAITLAEMKPGFHHARLDSDKLTEGASFYLAVGSDMPPAELVDVVPLRLKVGAPDDVEKLVLSSMPGVKLMAAPQVPAAIPVRPGSYYFSIEPHGQIFDRMMQAKSLAIYVPSGFKDLKLELMAVIE</sequence>
<proteinExistence type="predicted"/>
<evidence type="ECO:0000313" key="2">
    <source>
        <dbReference type="Proteomes" id="UP001500547"/>
    </source>
</evidence>
<dbReference type="RefSeq" id="WP_345534839.1">
    <property type="nucleotide sequence ID" value="NZ_BAABLD010000017.1"/>
</dbReference>
<accession>A0ABP9R855</accession>
<dbReference type="Pfam" id="PF05936">
    <property type="entry name" value="T6SS_VasE"/>
    <property type="match status" value="1"/>
</dbReference>
<evidence type="ECO:0000313" key="1">
    <source>
        <dbReference type="EMBL" id="GAA5172724.1"/>
    </source>
</evidence>
<dbReference type="PANTHER" id="PTHR35566:SF1">
    <property type="entry name" value="TYPE VI SECRETION SYSTEM BASEPLATE COMPONENT TSSK1"/>
    <property type="match status" value="1"/>
</dbReference>
<dbReference type="Proteomes" id="UP001500547">
    <property type="component" value="Unassembled WGS sequence"/>
</dbReference>
<reference evidence="2" key="1">
    <citation type="journal article" date="2019" name="Int. J. Syst. Evol. Microbiol.">
        <title>The Global Catalogue of Microorganisms (GCM) 10K type strain sequencing project: providing services to taxonomists for standard genome sequencing and annotation.</title>
        <authorList>
            <consortium name="The Broad Institute Genomics Platform"/>
            <consortium name="The Broad Institute Genome Sequencing Center for Infectious Disease"/>
            <person name="Wu L."/>
            <person name="Ma J."/>
        </authorList>
    </citation>
    <scope>NUCLEOTIDE SEQUENCE [LARGE SCALE GENOMIC DNA]</scope>
    <source>
        <strain evidence="2">JCM 18715</strain>
    </source>
</reference>
<dbReference type="PANTHER" id="PTHR35566">
    <property type="entry name" value="BLR3599 PROTEIN"/>
    <property type="match status" value="1"/>
</dbReference>
<gene>
    <name evidence="1" type="primary">tssK_2</name>
    <name evidence="1" type="ORF">GCM10025770_39370</name>
</gene>
<name>A0ABP9R855_9RHOO</name>
<keyword evidence="2" id="KW-1185">Reference proteome</keyword>
<dbReference type="EMBL" id="BAABLD010000017">
    <property type="protein sequence ID" value="GAA5172724.1"/>
    <property type="molecule type" value="Genomic_DNA"/>
</dbReference>
<dbReference type="InterPro" id="IPR010263">
    <property type="entry name" value="T6SS_TssK"/>
</dbReference>
<protein>
    <submittedName>
        <fullName evidence="1">Type VI secretion system baseplate subunit TssK</fullName>
    </submittedName>
</protein>
<comment type="caution">
    <text evidence="1">The sequence shown here is derived from an EMBL/GenBank/DDBJ whole genome shotgun (WGS) entry which is preliminary data.</text>
</comment>
<organism evidence="1 2">
    <name type="scientific">Viridibacterium curvum</name>
    <dbReference type="NCBI Taxonomy" id="1101404"/>
    <lineage>
        <taxon>Bacteria</taxon>
        <taxon>Pseudomonadati</taxon>
        <taxon>Pseudomonadota</taxon>
        <taxon>Betaproteobacteria</taxon>
        <taxon>Rhodocyclales</taxon>
        <taxon>Rhodocyclaceae</taxon>
        <taxon>Viridibacterium</taxon>
    </lineage>
</organism>
<dbReference type="NCBIfam" id="TIGR03353">
    <property type="entry name" value="VI_chp_4"/>
    <property type="match status" value="1"/>
</dbReference>